<dbReference type="Gene3D" id="3.30.70.270">
    <property type="match status" value="1"/>
</dbReference>
<evidence type="ECO:0000256" key="1">
    <source>
        <dbReference type="ARBA" id="ARBA00004496"/>
    </source>
</evidence>
<evidence type="ECO:0000256" key="12">
    <source>
        <dbReference type="ARBA" id="ARBA00049244"/>
    </source>
</evidence>
<dbReference type="InterPro" id="IPR036775">
    <property type="entry name" value="DNA_pol_Y-fam_lit_finger_sf"/>
</dbReference>
<dbReference type="EMBL" id="PYAV01000022">
    <property type="protein sequence ID" value="PSL40819.1"/>
    <property type="molecule type" value="Genomic_DNA"/>
</dbReference>
<comment type="subcellular location">
    <subcellularLocation>
        <location evidence="1 13">Cytoplasm</location>
    </subcellularLocation>
</comment>
<dbReference type="PANTHER" id="PTHR11076:SF35">
    <property type="entry name" value="DNA REPAIR PROTEIN HOMOLOG YOBH"/>
    <property type="match status" value="1"/>
</dbReference>
<comment type="caution">
    <text evidence="15">The sequence shown here is derived from an EMBL/GenBank/DDBJ whole genome shotgun (WGS) entry which is preliminary data.</text>
</comment>
<feature type="binding site" evidence="13">
    <location>
        <position position="105"/>
    </location>
    <ligand>
        <name>Mg(2+)</name>
        <dbReference type="ChEBI" id="CHEBI:18420"/>
    </ligand>
</feature>
<organism evidence="15 16">
    <name type="scientific">Salsuginibacillus halophilus</name>
    <dbReference type="NCBI Taxonomy" id="517424"/>
    <lineage>
        <taxon>Bacteria</taxon>
        <taxon>Bacillati</taxon>
        <taxon>Bacillota</taxon>
        <taxon>Bacilli</taxon>
        <taxon>Bacillales</taxon>
        <taxon>Bacillaceae</taxon>
        <taxon>Salsuginibacillus</taxon>
    </lineage>
</organism>
<dbReference type="SUPFAM" id="SSF100879">
    <property type="entry name" value="Lesion bypass DNA polymerase (Y-family), little finger domain"/>
    <property type="match status" value="1"/>
</dbReference>
<dbReference type="GO" id="GO:0006281">
    <property type="term" value="P:DNA repair"/>
    <property type="evidence" value="ECO:0007669"/>
    <property type="project" value="UniProtKB-UniRule"/>
</dbReference>
<dbReference type="Gene3D" id="3.40.1170.60">
    <property type="match status" value="1"/>
</dbReference>
<dbReference type="InterPro" id="IPR017961">
    <property type="entry name" value="DNA_pol_Y-fam_little_finger"/>
</dbReference>
<evidence type="ECO:0000256" key="8">
    <source>
        <dbReference type="ARBA" id="ARBA00022763"/>
    </source>
</evidence>
<dbReference type="GO" id="GO:0006261">
    <property type="term" value="P:DNA-templated DNA replication"/>
    <property type="evidence" value="ECO:0007669"/>
    <property type="project" value="UniProtKB-UniRule"/>
</dbReference>
<evidence type="ECO:0000313" key="16">
    <source>
        <dbReference type="Proteomes" id="UP000242310"/>
    </source>
</evidence>
<evidence type="ECO:0000256" key="7">
    <source>
        <dbReference type="ARBA" id="ARBA00022723"/>
    </source>
</evidence>
<comment type="subunit">
    <text evidence="13">Monomer.</text>
</comment>
<comment type="cofactor">
    <cofactor evidence="13">
        <name>Mg(2+)</name>
        <dbReference type="ChEBI" id="CHEBI:18420"/>
    </cofactor>
    <text evidence="13">Binds 2 magnesium ions per subunit.</text>
</comment>
<protein>
    <recommendedName>
        <fullName evidence="13">DNA polymerase IV</fullName>
        <shortName evidence="13">Pol IV</shortName>
        <ecNumber evidence="13">2.7.7.7</ecNumber>
    </recommendedName>
</protein>
<keyword evidence="5 13" id="KW-0548">Nucleotidyltransferase</keyword>
<name>A0A2P8H3P6_9BACI</name>
<feature type="site" description="Substrate discrimination" evidence="13">
    <location>
        <position position="14"/>
    </location>
</feature>
<evidence type="ECO:0000259" key="14">
    <source>
        <dbReference type="PROSITE" id="PS50173"/>
    </source>
</evidence>
<proteinExistence type="inferred from homology"/>
<dbReference type="GO" id="GO:0003684">
    <property type="term" value="F:damaged DNA binding"/>
    <property type="evidence" value="ECO:0007669"/>
    <property type="project" value="InterPro"/>
</dbReference>
<keyword evidence="11 13" id="KW-0234">DNA repair</keyword>
<evidence type="ECO:0000313" key="15">
    <source>
        <dbReference type="EMBL" id="PSL40819.1"/>
    </source>
</evidence>
<dbReference type="InterPro" id="IPR053848">
    <property type="entry name" value="IMS_HHH_1"/>
</dbReference>
<dbReference type="InterPro" id="IPR050116">
    <property type="entry name" value="DNA_polymerase-Y"/>
</dbReference>
<dbReference type="EC" id="2.7.7.7" evidence="13"/>
<dbReference type="Pfam" id="PF00817">
    <property type="entry name" value="IMS"/>
    <property type="match status" value="1"/>
</dbReference>
<evidence type="ECO:0000256" key="6">
    <source>
        <dbReference type="ARBA" id="ARBA00022705"/>
    </source>
</evidence>
<gene>
    <name evidence="13" type="primary">dinB</name>
    <name evidence="15" type="ORF">B0H94_1229</name>
</gene>
<dbReference type="GO" id="GO:0005829">
    <property type="term" value="C:cytosol"/>
    <property type="evidence" value="ECO:0007669"/>
    <property type="project" value="TreeGrafter"/>
</dbReference>
<dbReference type="NCBIfam" id="NF002848">
    <property type="entry name" value="PRK03103.1"/>
    <property type="match status" value="1"/>
</dbReference>
<keyword evidence="16" id="KW-1185">Reference proteome</keyword>
<evidence type="ECO:0000256" key="10">
    <source>
        <dbReference type="ARBA" id="ARBA00023125"/>
    </source>
</evidence>
<keyword evidence="4 13" id="KW-0808">Transferase</keyword>
<keyword evidence="13" id="KW-0515">Mutator protein</keyword>
<feature type="binding site" evidence="13">
    <location>
        <position position="9"/>
    </location>
    <ligand>
        <name>Mg(2+)</name>
        <dbReference type="ChEBI" id="CHEBI:18420"/>
    </ligand>
</feature>
<dbReference type="Gene3D" id="3.30.1490.100">
    <property type="entry name" value="DNA polymerase, Y-family, little finger domain"/>
    <property type="match status" value="1"/>
</dbReference>
<keyword evidence="13" id="KW-0239">DNA-directed DNA polymerase</keyword>
<dbReference type="AlphaFoldDB" id="A0A2P8H3P6"/>
<dbReference type="InterPro" id="IPR043128">
    <property type="entry name" value="Rev_trsase/Diguanyl_cyclase"/>
</dbReference>
<comment type="function">
    <text evidence="13">Poorly processive, error-prone DNA polymerase involved in untargeted mutagenesis. Copies undamaged DNA at stalled replication forks, which arise in vivo from mismatched or misaligned primer ends. These misaligned primers can be extended by PolIV. Exhibits no 3'-5' exonuclease (proofreading) activity. May be involved in translesional synthesis, in conjunction with the beta clamp from PolIII.</text>
</comment>
<dbReference type="Pfam" id="PF11799">
    <property type="entry name" value="IMS_C"/>
    <property type="match status" value="1"/>
</dbReference>
<dbReference type="Pfam" id="PF21999">
    <property type="entry name" value="IMS_HHH_1"/>
    <property type="match status" value="1"/>
</dbReference>
<keyword evidence="7 13" id="KW-0479">Metal-binding</keyword>
<evidence type="ECO:0000256" key="2">
    <source>
        <dbReference type="ARBA" id="ARBA00010945"/>
    </source>
</evidence>
<feature type="domain" description="UmuC" evidence="14">
    <location>
        <begin position="5"/>
        <end position="190"/>
    </location>
</feature>
<keyword evidence="6 13" id="KW-0235">DNA replication</keyword>
<evidence type="ECO:0000256" key="5">
    <source>
        <dbReference type="ARBA" id="ARBA00022695"/>
    </source>
</evidence>
<dbReference type="Gene3D" id="1.10.150.20">
    <property type="entry name" value="5' to 3' exonuclease, C-terminal subdomain"/>
    <property type="match status" value="1"/>
</dbReference>
<accession>A0A2P8H3P6</accession>
<reference evidence="15 16" key="1">
    <citation type="submission" date="2018-03" db="EMBL/GenBank/DDBJ databases">
        <title>Genomic Encyclopedia of Type Strains, Phase III (KMG-III): the genomes of soil and plant-associated and newly described type strains.</title>
        <authorList>
            <person name="Whitman W."/>
        </authorList>
    </citation>
    <scope>NUCLEOTIDE SEQUENCE [LARGE SCALE GENOMIC DNA]</scope>
    <source>
        <strain evidence="15 16">CGMCC 1.07653</strain>
    </source>
</reference>
<dbReference type="GO" id="GO:0000287">
    <property type="term" value="F:magnesium ion binding"/>
    <property type="evidence" value="ECO:0007669"/>
    <property type="project" value="UniProtKB-UniRule"/>
</dbReference>
<keyword evidence="3 13" id="KW-0963">Cytoplasm</keyword>
<evidence type="ECO:0000256" key="13">
    <source>
        <dbReference type="HAMAP-Rule" id="MF_01113"/>
    </source>
</evidence>
<sequence>MERAILLLDMQSFYAMVEKRDRPELWHHPVVVAGDPEIRTGVILAACPEAKRWGVKTAETLRDAETKCPNLTVIRPRMQHYIDTAVEITSIMQQFTDLVEPYSIDETFADITHLTRGVHLPETIARRMQARIETATAVPVRIGIASTKVLAKMACDHFAKPDPIGIFHLYDEEVSRQLWPLPIGDMFGVGKRMNHHLRRIGIRTIGQLANYPLEELTRRWGINGEVLWRTAWGQDDAPVDPDTHVERKAIGHHMTLPRDYQTWEEIKVIIRELSEEVAARTRSERCIGTVIHASLHGHDHEGLPAGFHRQLTLEEATADGRTIADAALTLCARFWESTAVRSAGVTLSSLAPDDAKQLSLFHTFDEDREALNATTDKICERYGEGALFYAASLTRAGQARLRSQKIGGHYK</sequence>
<keyword evidence="10 13" id="KW-0238">DNA-binding</keyword>
<dbReference type="SUPFAM" id="SSF56672">
    <property type="entry name" value="DNA/RNA polymerases"/>
    <property type="match status" value="1"/>
</dbReference>
<dbReference type="CDD" id="cd03586">
    <property type="entry name" value="PolY_Pol_IV_kappa"/>
    <property type="match status" value="1"/>
</dbReference>
<dbReference type="PROSITE" id="PS50173">
    <property type="entry name" value="UMUC"/>
    <property type="match status" value="1"/>
</dbReference>
<dbReference type="GO" id="GO:0042276">
    <property type="term" value="P:error-prone translesion synthesis"/>
    <property type="evidence" value="ECO:0007669"/>
    <property type="project" value="TreeGrafter"/>
</dbReference>
<evidence type="ECO:0000256" key="3">
    <source>
        <dbReference type="ARBA" id="ARBA00022490"/>
    </source>
</evidence>
<dbReference type="InterPro" id="IPR022880">
    <property type="entry name" value="DNApol_IV"/>
</dbReference>
<keyword evidence="9 13" id="KW-0460">Magnesium</keyword>
<evidence type="ECO:0000256" key="9">
    <source>
        <dbReference type="ARBA" id="ARBA00022842"/>
    </source>
</evidence>
<evidence type="ECO:0000256" key="11">
    <source>
        <dbReference type="ARBA" id="ARBA00023204"/>
    </source>
</evidence>
<dbReference type="GO" id="GO:0003887">
    <property type="term" value="F:DNA-directed DNA polymerase activity"/>
    <property type="evidence" value="ECO:0007669"/>
    <property type="project" value="UniProtKB-UniRule"/>
</dbReference>
<dbReference type="PANTHER" id="PTHR11076">
    <property type="entry name" value="DNA REPAIR POLYMERASE UMUC / TRANSFERASE FAMILY MEMBER"/>
    <property type="match status" value="1"/>
</dbReference>
<evidence type="ECO:0000256" key="4">
    <source>
        <dbReference type="ARBA" id="ARBA00022679"/>
    </source>
</evidence>
<feature type="active site" evidence="13">
    <location>
        <position position="106"/>
    </location>
</feature>
<dbReference type="InterPro" id="IPR001126">
    <property type="entry name" value="UmuC"/>
</dbReference>
<comment type="similarity">
    <text evidence="2 13">Belongs to the DNA polymerase type-Y family.</text>
</comment>
<dbReference type="GO" id="GO:0009432">
    <property type="term" value="P:SOS response"/>
    <property type="evidence" value="ECO:0007669"/>
    <property type="project" value="TreeGrafter"/>
</dbReference>
<dbReference type="InterPro" id="IPR043502">
    <property type="entry name" value="DNA/RNA_pol_sf"/>
</dbReference>
<dbReference type="Proteomes" id="UP000242310">
    <property type="component" value="Unassembled WGS sequence"/>
</dbReference>
<keyword evidence="8 13" id="KW-0227">DNA damage</keyword>
<dbReference type="HAMAP" id="MF_01113">
    <property type="entry name" value="DNApol_IV"/>
    <property type="match status" value="1"/>
</dbReference>
<comment type="catalytic activity">
    <reaction evidence="12 13">
        <text>DNA(n) + a 2'-deoxyribonucleoside 5'-triphosphate = DNA(n+1) + diphosphate</text>
        <dbReference type="Rhea" id="RHEA:22508"/>
        <dbReference type="Rhea" id="RHEA-COMP:17339"/>
        <dbReference type="Rhea" id="RHEA-COMP:17340"/>
        <dbReference type="ChEBI" id="CHEBI:33019"/>
        <dbReference type="ChEBI" id="CHEBI:61560"/>
        <dbReference type="ChEBI" id="CHEBI:173112"/>
        <dbReference type="EC" id="2.7.7.7"/>
    </reaction>
</comment>